<name>A0A0M9GMA7_9HYPH</name>
<evidence type="ECO:0000313" key="2">
    <source>
        <dbReference type="Proteomes" id="UP000038011"/>
    </source>
</evidence>
<dbReference type="AlphaFoldDB" id="A0A0M9GMA7"/>
<gene>
    <name evidence="1" type="ORF">SU32_11510</name>
</gene>
<comment type="caution">
    <text evidence="1">The sequence shown here is derived from an EMBL/GenBank/DDBJ whole genome shotgun (WGS) entry which is preliminary data.</text>
</comment>
<evidence type="ECO:0008006" key="3">
    <source>
        <dbReference type="Google" id="ProtNLM"/>
    </source>
</evidence>
<dbReference type="SUPFAM" id="SSF53850">
    <property type="entry name" value="Periplasmic binding protein-like II"/>
    <property type="match status" value="1"/>
</dbReference>
<protein>
    <recommendedName>
        <fullName evidence="3">ABC transporter substrate-binding protein</fullName>
    </recommendedName>
</protein>
<organism evidence="1 2">
    <name type="scientific">Ahrensia marina</name>
    <dbReference type="NCBI Taxonomy" id="1514904"/>
    <lineage>
        <taxon>Bacteria</taxon>
        <taxon>Pseudomonadati</taxon>
        <taxon>Pseudomonadota</taxon>
        <taxon>Alphaproteobacteria</taxon>
        <taxon>Hyphomicrobiales</taxon>
        <taxon>Ahrensiaceae</taxon>
        <taxon>Ahrensia</taxon>
    </lineage>
</organism>
<dbReference type="Gene3D" id="3.40.190.10">
    <property type="entry name" value="Periplasmic binding protein-like II"/>
    <property type="match status" value="1"/>
</dbReference>
<proteinExistence type="predicted"/>
<dbReference type="PATRIC" id="fig|1514904.3.peg.1145"/>
<reference evidence="1 2" key="1">
    <citation type="submission" date="2015-01" db="EMBL/GenBank/DDBJ databases">
        <title>Ahrensia donghaiensis sp. nov., a novel dimethylsulphoniopropionate-cleavage bacterium isolated from seawater and emended descriptions of the genus Ahrensia and Ahrensia kielensis.</title>
        <authorList>
            <person name="Liu J."/>
        </authorList>
    </citation>
    <scope>NUCLEOTIDE SEQUENCE [LARGE SCALE GENOMIC DNA]</scope>
    <source>
        <strain evidence="1 2">LZD062</strain>
    </source>
</reference>
<keyword evidence="2" id="KW-1185">Reference proteome</keyword>
<dbReference type="Proteomes" id="UP000038011">
    <property type="component" value="Unassembled WGS sequence"/>
</dbReference>
<accession>A0A0M9GMA7</accession>
<dbReference type="STRING" id="1514904.SU32_11510"/>
<evidence type="ECO:0000313" key="1">
    <source>
        <dbReference type="EMBL" id="KPB00829.1"/>
    </source>
</evidence>
<dbReference type="RefSeq" id="WP_082376674.1">
    <property type="nucleotide sequence ID" value="NZ_JXMU01000016.1"/>
</dbReference>
<dbReference type="EMBL" id="JXMU01000016">
    <property type="protein sequence ID" value="KPB00829.1"/>
    <property type="molecule type" value="Genomic_DNA"/>
</dbReference>
<sequence>MTAKTILKGMTWSDPRGYDPMVATSAEFSRKNPDFEIEWDKRSLQDFESVPVEELARKYDLMVIDHPHLGSVAKKNCLLAFDEHLTSDQFESLSAESLGRSFASYNLGGHQWALPIDTAAQVQAFRPDKTNSATTWGEVVKLAENGAVVWPLRSPHSLMSFFTLAANLGTPCATTPGDLIEQNAGMAVLKKMLAVTSHLDPACFEMDPIASLDAMAEDSRFILNPLTYLYKGYSEKNYRKHILQFCDIAAAGKIGPSGSTLGGTGIAISAETSSPEACVKYAFWIASRECQEDLYVASNGQPANIMAWNNHAVNASVSDAYFNTRLTHEAAWLRPRHDGYMEFQSEGSDILESAFRGKLAPAAAIKQLNSRFAQSFK</sequence>
<dbReference type="OrthoDB" id="9811622at2"/>